<name>A0A9Q0YBZ1_HOLLE</name>
<sequence>MGLFWSKRSEQKATSGHVPCRQTTPAVRDDLVREETDTSPQDSQTTIKATSSQTQSRNEVTVSFALLWNHFLLVHIQNNSPRGLDTHPQISTT</sequence>
<comment type="caution">
    <text evidence="2">The sequence shown here is derived from an EMBL/GenBank/DDBJ whole genome shotgun (WGS) entry which is preliminary data.</text>
</comment>
<accession>A0A9Q0YBZ1</accession>
<keyword evidence="3" id="KW-1185">Reference proteome</keyword>
<gene>
    <name evidence="2" type="ORF">HOLleu_42052</name>
</gene>
<dbReference type="AlphaFoldDB" id="A0A9Q0YBZ1"/>
<evidence type="ECO:0000313" key="2">
    <source>
        <dbReference type="EMBL" id="KAJ8019390.1"/>
    </source>
</evidence>
<organism evidence="2 3">
    <name type="scientific">Holothuria leucospilota</name>
    <name type="common">Black long sea cucumber</name>
    <name type="synonym">Mertensiothuria leucospilota</name>
    <dbReference type="NCBI Taxonomy" id="206669"/>
    <lineage>
        <taxon>Eukaryota</taxon>
        <taxon>Metazoa</taxon>
        <taxon>Echinodermata</taxon>
        <taxon>Eleutherozoa</taxon>
        <taxon>Echinozoa</taxon>
        <taxon>Holothuroidea</taxon>
        <taxon>Aspidochirotacea</taxon>
        <taxon>Aspidochirotida</taxon>
        <taxon>Holothuriidae</taxon>
        <taxon>Holothuria</taxon>
    </lineage>
</organism>
<dbReference type="Proteomes" id="UP001152320">
    <property type="component" value="Unassembled WGS sequence"/>
</dbReference>
<feature type="compositionally biased region" description="Polar residues" evidence="1">
    <location>
        <begin position="38"/>
        <end position="57"/>
    </location>
</feature>
<feature type="compositionally biased region" description="Basic and acidic residues" evidence="1">
    <location>
        <begin position="27"/>
        <end position="36"/>
    </location>
</feature>
<proteinExistence type="predicted"/>
<feature type="region of interest" description="Disordered" evidence="1">
    <location>
        <begin position="1"/>
        <end position="57"/>
    </location>
</feature>
<reference evidence="2" key="1">
    <citation type="submission" date="2021-10" db="EMBL/GenBank/DDBJ databases">
        <title>Tropical sea cucumber genome reveals ecological adaptation and Cuvierian tubules defense mechanism.</title>
        <authorList>
            <person name="Chen T."/>
        </authorList>
    </citation>
    <scope>NUCLEOTIDE SEQUENCE</scope>
    <source>
        <strain evidence="2">Nanhai2018</strain>
        <tissue evidence="2">Muscle</tissue>
    </source>
</reference>
<evidence type="ECO:0000256" key="1">
    <source>
        <dbReference type="SAM" id="MobiDB-lite"/>
    </source>
</evidence>
<protein>
    <submittedName>
        <fullName evidence="2">Uncharacterized protein</fullName>
    </submittedName>
</protein>
<evidence type="ECO:0000313" key="3">
    <source>
        <dbReference type="Proteomes" id="UP001152320"/>
    </source>
</evidence>
<dbReference type="EMBL" id="JAIZAY010000025">
    <property type="protein sequence ID" value="KAJ8019390.1"/>
    <property type="molecule type" value="Genomic_DNA"/>
</dbReference>